<keyword evidence="7 10" id="KW-0648">Protein biosynthesis</keyword>
<dbReference type="RefSeq" id="WP_075074806.1">
    <property type="nucleotide sequence ID" value="NZ_DF967972.1"/>
</dbReference>
<proteinExistence type="inferred from homology"/>
<dbReference type="PRINTS" id="PR01046">
    <property type="entry name" value="TRNASYNTHPRO"/>
</dbReference>
<dbReference type="CDD" id="cd04334">
    <property type="entry name" value="ProRS-INS"/>
    <property type="match status" value="1"/>
</dbReference>
<dbReference type="PANTHER" id="PTHR42753:SF2">
    <property type="entry name" value="PROLINE--TRNA LIGASE"/>
    <property type="match status" value="1"/>
</dbReference>
<sequence>MQLSHLFGQTLRAAPADTEVASHQLLLRAGFIRQQATGIFSTLPLARRSLARIEAILREEINAIGGQEMSMPVTQSADIWKESGRWYQIGSEMGRFKDRNDRDMVLAMTHEEVVGQLVRSEIKSYRQLPALVYHIQTKFRDDPRPRAGLIRVREFTMLDSYSLDSSWDGLEHQYQAHYTAYFNIFRRCGLPVVAVKSDTGMMGGKVAHEYMYLTPIGEDTLLFCDSCGYSANRQVARFARPTVASEEPLALEKVATPGASSIEELCAYLNIPASRTAKAVFYTAEMNAPDGGPASQFVFALVRGDMEVNETKLANLIGARDLRPATIDEIKVTGAEAGYASPVGLRGILVVADEIIPRSPNLVAGANQPGYHLRNVNYGRDFTASRVGDIAAAGEGSACPECGAPMRSSRGVEVGNIFQLGTRYSDALGCKFVAEDGSEQSVIMGSYGIGVGRLLACIAEEHHDDKGLIWPASVAPYPVHLVALAGKNADIAEKAAHLARELAAAGLEPLFDDRSESAGVKFNDADLIGLPLRLTFGERSLKAGGVEFKLRSGGESWFVPLDRVVAEVGRVTAEQLEPYRFESHQTQ</sequence>
<reference evidence="12" key="1">
    <citation type="submission" date="2015-07" db="EMBL/GenBank/DDBJ databases">
        <title>Draft Genome Sequences of Anaerolinea thermolimosa IMO-1, Bellilinea caldifistulae GOMI-1, Leptolinea tardivitalis YMTK-2, Levilinea saccharolytica KIBI-1,Longilinea arvoryzae KOME-1, Previously Described as Members of the Anaerolineaceae (Chloroflexi).</title>
        <authorList>
            <person name="Sekiguchi Y."/>
            <person name="Ohashi A."/>
            <person name="Matsuura N."/>
            <person name="Tourlousse M.D."/>
        </authorList>
    </citation>
    <scope>NUCLEOTIDE SEQUENCE [LARGE SCALE GENOMIC DNA]</scope>
    <source>
        <strain evidence="12">KOME-1</strain>
    </source>
</reference>
<dbReference type="EC" id="6.1.1.15" evidence="10"/>
<dbReference type="Pfam" id="PF03129">
    <property type="entry name" value="HGTP_anticodon"/>
    <property type="match status" value="1"/>
</dbReference>
<keyword evidence="13" id="KW-1185">Reference proteome</keyword>
<organism evidence="12">
    <name type="scientific">Longilinea arvoryzae</name>
    <dbReference type="NCBI Taxonomy" id="360412"/>
    <lineage>
        <taxon>Bacteria</taxon>
        <taxon>Bacillati</taxon>
        <taxon>Chloroflexota</taxon>
        <taxon>Anaerolineae</taxon>
        <taxon>Anaerolineales</taxon>
        <taxon>Anaerolineaceae</taxon>
        <taxon>Longilinea</taxon>
    </lineage>
</organism>
<accession>A0A0S7BCX6</accession>
<evidence type="ECO:0000256" key="5">
    <source>
        <dbReference type="ARBA" id="ARBA00022741"/>
    </source>
</evidence>
<dbReference type="PROSITE" id="PS50862">
    <property type="entry name" value="AA_TRNA_LIGASE_II"/>
    <property type="match status" value="1"/>
</dbReference>
<comment type="similarity">
    <text evidence="10">Belongs to the class-II aminoacyl-tRNA synthetase family. ProS type 1 subfamily.</text>
</comment>
<name>A0A0S7BCX6_9CHLR</name>
<comment type="subcellular location">
    <subcellularLocation>
        <location evidence="1 10">Cytoplasm</location>
    </subcellularLocation>
</comment>
<comment type="domain">
    <text evidence="10">Consists of three domains: the N-terminal catalytic domain, the editing domain and the C-terminal anticodon-binding domain.</text>
</comment>
<dbReference type="InterPro" id="IPR004154">
    <property type="entry name" value="Anticodon-bd"/>
</dbReference>
<dbReference type="EMBL" id="DF967972">
    <property type="protein sequence ID" value="GAP15639.1"/>
    <property type="molecule type" value="Genomic_DNA"/>
</dbReference>
<dbReference type="HAMAP" id="MF_01569">
    <property type="entry name" value="Pro_tRNA_synth_type1"/>
    <property type="match status" value="1"/>
</dbReference>
<dbReference type="GO" id="GO:0002161">
    <property type="term" value="F:aminoacyl-tRNA deacylase activity"/>
    <property type="evidence" value="ECO:0007669"/>
    <property type="project" value="InterPro"/>
</dbReference>
<evidence type="ECO:0000259" key="11">
    <source>
        <dbReference type="PROSITE" id="PS50862"/>
    </source>
</evidence>
<keyword evidence="6 10" id="KW-0067">ATP-binding</keyword>
<dbReference type="Gene3D" id="3.30.930.10">
    <property type="entry name" value="Bira Bifunctional Protein, Domain 2"/>
    <property type="match status" value="2"/>
</dbReference>
<dbReference type="Pfam" id="PF00587">
    <property type="entry name" value="tRNA-synt_2b"/>
    <property type="match status" value="1"/>
</dbReference>
<dbReference type="InterPro" id="IPR023717">
    <property type="entry name" value="Pro-tRNA-Synthase_IIa_type1"/>
</dbReference>
<dbReference type="InterPro" id="IPR002314">
    <property type="entry name" value="aa-tRNA-synt_IIb"/>
</dbReference>
<dbReference type="Gene3D" id="3.40.50.800">
    <property type="entry name" value="Anticodon-binding domain"/>
    <property type="match status" value="1"/>
</dbReference>
<keyword evidence="5 10" id="KW-0547">Nucleotide-binding</keyword>
<evidence type="ECO:0000256" key="8">
    <source>
        <dbReference type="ARBA" id="ARBA00023146"/>
    </source>
</evidence>
<dbReference type="InterPro" id="IPR036754">
    <property type="entry name" value="YbaK/aa-tRNA-synt-asso_dom_sf"/>
</dbReference>
<dbReference type="Pfam" id="PF04073">
    <property type="entry name" value="tRNA_edit"/>
    <property type="match status" value="1"/>
</dbReference>
<dbReference type="STRING" id="360412.LARV_03431"/>
<dbReference type="CDD" id="cd00861">
    <property type="entry name" value="ProRS_anticodon_short"/>
    <property type="match status" value="1"/>
</dbReference>
<dbReference type="SUPFAM" id="SSF55681">
    <property type="entry name" value="Class II aaRS and biotin synthetases"/>
    <property type="match status" value="1"/>
</dbReference>
<dbReference type="InterPro" id="IPR002316">
    <property type="entry name" value="Pro-tRNA-ligase_IIa"/>
</dbReference>
<protein>
    <recommendedName>
        <fullName evidence="10">Proline--tRNA ligase</fullName>
        <ecNumber evidence="10">6.1.1.15</ecNumber>
    </recommendedName>
    <alternativeName>
        <fullName evidence="10">Prolyl-tRNA synthetase</fullName>
        <shortName evidence="10">ProRS</shortName>
    </alternativeName>
</protein>
<dbReference type="OrthoDB" id="9809052at2"/>
<keyword evidence="3 10" id="KW-0963">Cytoplasm</keyword>
<dbReference type="InterPro" id="IPR050062">
    <property type="entry name" value="Pro-tRNA_synthetase"/>
</dbReference>
<dbReference type="Proteomes" id="UP000055060">
    <property type="component" value="Unassembled WGS sequence"/>
</dbReference>
<evidence type="ECO:0000313" key="13">
    <source>
        <dbReference type="Proteomes" id="UP000055060"/>
    </source>
</evidence>
<comment type="subunit">
    <text evidence="2 10">Homodimer.</text>
</comment>
<evidence type="ECO:0000256" key="6">
    <source>
        <dbReference type="ARBA" id="ARBA00022840"/>
    </source>
</evidence>
<dbReference type="SUPFAM" id="SSF55826">
    <property type="entry name" value="YbaK/ProRS associated domain"/>
    <property type="match status" value="1"/>
</dbReference>
<dbReference type="InterPro" id="IPR007214">
    <property type="entry name" value="YbaK/aa-tRNA-synth-assoc-dom"/>
</dbReference>
<dbReference type="GO" id="GO:0004827">
    <property type="term" value="F:proline-tRNA ligase activity"/>
    <property type="evidence" value="ECO:0007669"/>
    <property type="project" value="UniProtKB-UniRule"/>
</dbReference>
<evidence type="ECO:0000256" key="10">
    <source>
        <dbReference type="HAMAP-Rule" id="MF_01569"/>
    </source>
</evidence>
<evidence type="ECO:0000256" key="7">
    <source>
        <dbReference type="ARBA" id="ARBA00022917"/>
    </source>
</evidence>
<evidence type="ECO:0000256" key="3">
    <source>
        <dbReference type="ARBA" id="ARBA00022490"/>
    </source>
</evidence>
<dbReference type="InterPro" id="IPR044140">
    <property type="entry name" value="ProRS_anticodon_short"/>
</dbReference>
<keyword evidence="8 10" id="KW-0030">Aminoacyl-tRNA synthetase</keyword>
<evidence type="ECO:0000256" key="9">
    <source>
        <dbReference type="ARBA" id="ARBA00047671"/>
    </source>
</evidence>
<gene>
    <name evidence="10" type="primary">proS</name>
    <name evidence="12" type="ORF">LARV_03431</name>
</gene>
<dbReference type="PANTHER" id="PTHR42753">
    <property type="entry name" value="MITOCHONDRIAL RIBOSOME PROTEIN L39/PROLYL-TRNA LIGASE FAMILY MEMBER"/>
    <property type="match status" value="1"/>
</dbReference>
<evidence type="ECO:0000313" key="12">
    <source>
        <dbReference type="EMBL" id="GAP15639.1"/>
    </source>
</evidence>
<dbReference type="GO" id="GO:0005829">
    <property type="term" value="C:cytosol"/>
    <property type="evidence" value="ECO:0007669"/>
    <property type="project" value="TreeGrafter"/>
</dbReference>
<dbReference type="InterPro" id="IPR004500">
    <property type="entry name" value="Pro-tRNA-synth_IIa_bac-type"/>
</dbReference>
<dbReference type="Gene3D" id="3.90.960.10">
    <property type="entry name" value="YbaK/aminoacyl-tRNA synthetase-associated domain"/>
    <property type="match status" value="1"/>
</dbReference>
<dbReference type="NCBIfam" id="TIGR00409">
    <property type="entry name" value="proS_fam_II"/>
    <property type="match status" value="1"/>
</dbReference>
<evidence type="ECO:0000256" key="4">
    <source>
        <dbReference type="ARBA" id="ARBA00022598"/>
    </source>
</evidence>
<evidence type="ECO:0000256" key="1">
    <source>
        <dbReference type="ARBA" id="ARBA00004496"/>
    </source>
</evidence>
<dbReference type="GO" id="GO:0006433">
    <property type="term" value="P:prolyl-tRNA aminoacylation"/>
    <property type="evidence" value="ECO:0007669"/>
    <property type="project" value="UniProtKB-UniRule"/>
</dbReference>
<dbReference type="InterPro" id="IPR045864">
    <property type="entry name" value="aa-tRNA-synth_II/BPL/LPL"/>
</dbReference>
<dbReference type="InterPro" id="IPR036621">
    <property type="entry name" value="Anticodon-bd_dom_sf"/>
</dbReference>
<evidence type="ECO:0000256" key="2">
    <source>
        <dbReference type="ARBA" id="ARBA00011738"/>
    </source>
</evidence>
<dbReference type="NCBIfam" id="NF006625">
    <property type="entry name" value="PRK09194.1"/>
    <property type="match status" value="1"/>
</dbReference>
<comment type="catalytic activity">
    <reaction evidence="9 10">
        <text>tRNA(Pro) + L-proline + ATP = L-prolyl-tRNA(Pro) + AMP + diphosphate</text>
        <dbReference type="Rhea" id="RHEA:14305"/>
        <dbReference type="Rhea" id="RHEA-COMP:9700"/>
        <dbReference type="Rhea" id="RHEA-COMP:9702"/>
        <dbReference type="ChEBI" id="CHEBI:30616"/>
        <dbReference type="ChEBI" id="CHEBI:33019"/>
        <dbReference type="ChEBI" id="CHEBI:60039"/>
        <dbReference type="ChEBI" id="CHEBI:78442"/>
        <dbReference type="ChEBI" id="CHEBI:78532"/>
        <dbReference type="ChEBI" id="CHEBI:456215"/>
        <dbReference type="EC" id="6.1.1.15"/>
    </reaction>
</comment>
<feature type="domain" description="Aminoacyl-transfer RNA synthetases class-II family profile" evidence="11">
    <location>
        <begin position="52"/>
        <end position="471"/>
    </location>
</feature>
<dbReference type="AlphaFoldDB" id="A0A0S7BCX6"/>
<keyword evidence="4 10" id="KW-0436">Ligase</keyword>
<dbReference type="SUPFAM" id="SSF52954">
    <property type="entry name" value="Class II aaRS ABD-related"/>
    <property type="match status" value="1"/>
</dbReference>
<dbReference type="InterPro" id="IPR006195">
    <property type="entry name" value="aa-tRNA-synth_II"/>
</dbReference>
<comment type="function">
    <text evidence="10">Catalyzes the attachment of proline to tRNA(Pro) in a two-step reaction: proline is first activated by ATP to form Pro-AMP and then transferred to the acceptor end of tRNA(Pro). As ProRS can inadvertently accommodate and process non-cognate amino acids such as alanine and cysteine, to avoid such errors it has two additional distinct editing activities against alanine. One activity is designated as 'pretransfer' editing and involves the tRNA(Pro)-independent hydrolysis of activated Ala-AMP. The other activity is designated 'posttransfer' editing and involves deacylation of mischarged Ala-tRNA(Pro). The misacylated Cys-tRNA(Pro) is not edited by ProRS.</text>
</comment>
<dbReference type="GO" id="GO:0005524">
    <property type="term" value="F:ATP binding"/>
    <property type="evidence" value="ECO:0007669"/>
    <property type="project" value="UniProtKB-UniRule"/>
</dbReference>